<dbReference type="GO" id="GO:0016042">
    <property type="term" value="P:lipid catabolic process"/>
    <property type="evidence" value="ECO:0007669"/>
    <property type="project" value="UniProtKB-KW"/>
</dbReference>
<dbReference type="EC" id="3.1.1.47" evidence="2"/>
<evidence type="ECO:0000256" key="6">
    <source>
        <dbReference type="ARBA" id="ARBA00023098"/>
    </source>
</evidence>
<dbReference type="Gene3D" id="3.40.50.1820">
    <property type="entry name" value="alpha/beta hydrolase"/>
    <property type="match status" value="1"/>
</dbReference>
<evidence type="ECO:0000313" key="9">
    <source>
        <dbReference type="Proteomes" id="UP000319160"/>
    </source>
</evidence>
<dbReference type="OrthoDB" id="2363873at2759"/>
<comment type="similarity">
    <text evidence="1">Belongs to the oxygen-dependent FAD-linked oxidoreductase family.</text>
</comment>
<gene>
    <name evidence="8" type="ORF">FHL15_010613</name>
</gene>
<protein>
    <recommendedName>
        <fullName evidence="2">1-alkyl-2-acetylglycerophosphocholine esterase</fullName>
        <ecNumber evidence="2">3.1.1.47</ecNumber>
    </recommendedName>
</protein>
<evidence type="ECO:0000256" key="5">
    <source>
        <dbReference type="ARBA" id="ARBA00023002"/>
    </source>
</evidence>
<dbReference type="PROSITE" id="PS00862">
    <property type="entry name" value="OX2_COVAL_FAD"/>
    <property type="match status" value="1"/>
</dbReference>
<dbReference type="Pfam" id="PF12697">
    <property type="entry name" value="Abhydrolase_6"/>
    <property type="match status" value="1"/>
</dbReference>
<proteinExistence type="inferred from homology"/>
<dbReference type="PANTHER" id="PTHR10272:SF0">
    <property type="entry name" value="PLATELET-ACTIVATING FACTOR ACETYLHYDROLASE"/>
    <property type="match status" value="1"/>
</dbReference>
<keyword evidence="6" id="KW-0443">Lipid metabolism</keyword>
<sequence length="322" mass="34678">MATEHVLLGAAAKFPVNSTSPIISFTPVIIPSPGRPAELQLRVTAPSTGDALPIILLSHGHGPSNWLSSLQGYAPLAEFWAKHGFVVIQPTHLSSRTLSLPSSEGDEMHWKSRSEDMIQILDQLDHIETVVPGLKGRLDRSKIAGVGHSFGTLTVSLLLGAKNTDPRDGAVYSPFERRIKAGILFGGLGNGGADMSENGRKMLPFYDLDFSTMHAPTLVVGGEDDVGPHLTVRGADWHWDAYTHGPGPKDLLRVKGGRHGFGGISGWDAAETQDESPQRLGFVQRTSLAYLRSQLYEGDDSWKKACEVLAGLNELGSVESKS</sequence>
<accession>A0A553HKL8</accession>
<keyword evidence="4" id="KW-0442">Lipid degradation</keyword>
<dbReference type="PANTHER" id="PTHR10272">
    <property type="entry name" value="PLATELET-ACTIVATING FACTOR ACETYLHYDROLASE"/>
    <property type="match status" value="1"/>
</dbReference>
<dbReference type="STRING" id="2512241.A0A553HKL8"/>
<organism evidence="8 9">
    <name type="scientific">Xylaria flabelliformis</name>
    <dbReference type="NCBI Taxonomy" id="2512241"/>
    <lineage>
        <taxon>Eukaryota</taxon>
        <taxon>Fungi</taxon>
        <taxon>Dikarya</taxon>
        <taxon>Ascomycota</taxon>
        <taxon>Pezizomycotina</taxon>
        <taxon>Sordariomycetes</taxon>
        <taxon>Xylariomycetidae</taxon>
        <taxon>Xylariales</taxon>
        <taxon>Xylariaceae</taxon>
        <taxon>Xylaria</taxon>
    </lineage>
</organism>
<evidence type="ECO:0000256" key="1">
    <source>
        <dbReference type="ARBA" id="ARBA00005466"/>
    </source>
</evidence>
<dbReference type="GO" id="GO:0003847">
    <property type="term" value="F:1-alkyl-2-acetylglycerophosphocholine esterase activity"/>
    <property type="evidence" value="ECO:0007669"/>
    <property type="project" value="UniProtKB-EC"/>
</dbReference>
<dbReference type="Proteomes" id="UP000319160">
    <property type="component" value="Unassembled WGS sequence"/>
</dbReference>
<keyword evidence="3" id="KW-0378">Hydrolase</keyword>
<evidence type="ECO:0000259" key="7">
    <source>
        <dbReference type="Pfam" id="PF12697"/>
    </source>
</evidence>
<dbReference type="InterPro" id="IPR029058">
    <property type="entry name" value="AB_hydrolase_fold"/>
</dbReference>
<evidence type="ECO:0000256" key="3">
    <source>
        <dbReference type="ARBA" id="ARBA00022801"/>
    </source>
</evidence>
<dbReference type="AlphaFoldDB" id="A0A553HKL8"/>
<reference evidence="9" key="1">
    <citation type="submission" date="2019-06" db="EMBL/GenBank/DDBJ databases">
        <title>Draft genome sequence of the griseofulvin-producing fungus Xylaria cubensis strain G536.</title>
        <authorList>
            <person name="Mead M.E."/>
            <person name="Raja H.A."/>
            <person name="Steenwyk J.L."/>
            <person name="Knowles S.L."/>
            <person name="Oberlies N.H."/>
            <person name="Rokas A."/>
        </authorList>
    </citation>
    <scope>NUCLEOTIDE SEQUENCE [LARGE SCALE GENOMIC DNA]</scope>
    <source>
        <strain evidence="9">G536</strain>
    </source>
</reference>
<evidence type="ECO:0000256" key="4">
    <source>
        <dbReference type="ARBA" id="ARBA00022963"/>
    </source>
</evidence>
<dbReference type="SUPFAM" id="SSF53474">
    <property type="entry name" value="alpha/beta-Hydrolases"/>
    <property type="match status" value="1"/>
</dbReference>
<dbReference type="InterPro" id="IPR006093">
    <property type="entry name" value="Oxy_OxRdtase_FAD_BS"/>
</dbReference>
<evidence type="ECO:0000256" key="2">
    <source>
        <dbReference type="ARBA" id="ARBA00013201"/>
    </source>
</evidence>
<keyword evidence="5" id="KW-0560">Oxidoreductase</keyword>
<dbReference type="EMBL" id="VFLP01000086">
    <property type="protein sequence ID" value="TRX88498.1"/>
    <property type="molecule type" value="Genomic_DNA"/>
</dbReference>
<keyword evidence="9" id="KW-1185">Reference proteome</keyword>
<comment type="caution">
    <text evidence="8">The sequence shown here is derived from an EMBL/GenBank/DDBJ whole genome shotgun (WGS) entry which is preliminary data.</text>
</comment>
<feature type="domain" description="AB hydrolase-1" evidence="7">
    <location>
        <begin position="55"/>
        <end position="181"/>
    </location>
</feature>
<evidence type="ECO:0000313" key="8">
    <source>
        <dbReference type="EMBL" id="TRX88498.1"/>
    </source>
</evidence>
<name>A0A553HKL8_9PEZI</name>
<dbReference type="InterPro" id="IPR000073">
    <property type="entry name" value="AB_hydrolase_1"/>
</dbReference>
<dbReference type="GO" id="GO:0016491">
    <property type="term" value="F:oxidoreductase activity"/>
    <property type="evidence" value="ECO:0007669"/>
    <property type="project" value="UniProtKB-KW"/>
</dbReference>